<evidence type="ECO:0000256" key="5">
    <source>
        <dbReference type="ARBA" id="ARBA00023033"/>
    </source>
</evidence>
<dbReference type="GO" id="GO:0020037">
    <property type="term" value="F:heme binding"/>
    <property type="evidence" value="ECO:0007669"/>
    <property type="project" value="InterPro"/>
</dbReference>
<dbReference type="GO" id="GO:0004497">
    <property type="term" value="F:monooxygenase activity"/>
    <property type="evidence" value="ECO:0007669"/>
    <property type="project" value="UniProtKB-KW"/>
</dbReference>
<evidence type="ECO:0000313" key="9">
    <source>
        <dbReference type="Proteomes" id="UP000245207"/>
    </source>
</evidence>
<dbReference type="InterPro" id="IPR050651">
    <property type="entry name" value="Plant_Cytochrome_P450_Monoox"/>
</dbReference>
<dbReference type="InterPro" id="IPR017972">
    <property type="entry name" value="Cyt_P450_CS"/>
</dbReference>
<proteinExistence type="inferred from homology"/>
<evidence type="ECO:0000256" key="2">
    <source>
        <dbReference type="ARBA" id="ARBA00022723"/>
    </source>
</evidence>
<feature type="binding site" description="axial binding residue" evidence="6">
    <location>
        <position position="159"/>
    </location>
    <ligand>
        <name>heme</name>
        <dbReference type="ChEBI" id="CHEBI:30413"/>
    </ligand>
    <ligandPart>
        <name>Fe</name>
        <dbReference type="ChEBI" id="CHEBI:18248"/>
    </ligandPart>
</feature>
<protein>
    <submittedName>
        <fullName evidence="8">Cytochrome P450</fullName>
    </submittedName>
</protein>
<keyword evidence="3 7" id="KW-0560">Oxidoreductase</keyword>
<keyword evidence="4 6" id="KW-0408">Iron</keyword>
<dbReference type="GO" id="GO:0005506">
    <property type="term" value="F:iron ion binding"/>
    <property type="evidence" value="ECO:0007669"/>
    <property type="project" value="InterPro"/>
</dbReference>
<evidence type="ECO:0000256" key="1">
    <source>
        <dbReference type="ARBA" id="ARBA00022617"/>
    </source>
</evidence>
<comment type="cofactor">
    <cofactor evidence="6">
        <name>heme</name>
        <dbReference type="ChEBI" id="CHEBI:30413"/>
    </cofactor>
</comment>
<evidence type="ECO:0000313" key="8">
    <source>
        <dbReference type="EMBL" id="PWA40149.1"/>
    </source>
</evidence>
<evidence type="ECO:0000256" key="7">
    <source>
        <dbReference type="RuleBase" id="RU000461"/>
    </source>
</evidence>
<dbReference type="InterPro" id="IPR001128">
    <property type="entry name" value="Cyt_P450"/>
</dbReference>
<comment type="similarity">
    <text evidence="7">Belongs to the cytochrome P450 family.</text>
</comment>
<dbReference type="PANTHER" id="PTHR47947:SF24">
    <property type="entry name" value="ISOFLAVONE 2'-HYDROXYLASE-LIKE"/>
    <property type="match status" value="1"/>
</dbReference>
<dbReference type="SUPFAM" id="SSF48264">
    <property type="entry name" value="Cytochrome P450"/>
    <property type="match status" value="1"/>
</dbReference>
<keyword evidence="9" id="KW-1185">Reference proteome</keyword>
<keyword evidence="1 6" id="KW-0349">Heme</keyword>
<dbReference type="Pfam" id="PF00067">
    <property type="entry name" value="p450"/>
    <property type="match status" value="1"/>
</dbReference>
<keyword evidence="5 7" id="KW-0503">Monooxygenase</keyword>
<evidence type="ECO:0000256" key="3">
    <source>
        <dbReference type="ARBA" id="ARBA00023002"/>
    </source>
</evidence>
<dbReference type="STRING" id="35608.A0A2U1KTR8"/>
<keyword evidence="2 6" id="KW-0479">Metal-binding</keyword>
<dbReference type="EMBL" id="PKPP01014017">
    <property type="protein sequence ID" value="PWA40149.1"/>
    <property type="molecule type" value="Genomic_DNA"/>
</dbReference>
<accession>A0A2U1KTR8</accession>
<evidence type="ECO:0000256" key="4">
    <source>
        <dbReference type="ARBA" id="ARBA00023004"/>
    </source>
</evidence>
<dbReference type="Gene3D" id="1.10.630.10">
    <property type="entry name" value="Cytochrome P450"/>
    <property type="match status" value="1"/>
</dbReference>
<comment type="caution">
    <text evidence="8">The sequence shown here is derived from an EMBL/GenBank/DDBJ whole genome shotgun (WGS) entry which is preliminary data.</text>
</comment>
<name>A0A2U1KTR8_ARTAN</name>
<dbReference type="PRINTS" id="PR00385">
    <property type="entry name" value="P450"/>
</dbReference>
<dbReference type="InterPro" id="IPR036396">
    <property type="entry name" value="Cyt_P450_sf"/>
</dbReference>
<dbReference type="GO" id="GO:0016705">
    <property type="term" value="F:oxidoreductase activity, acting on paired donors, with incorporation or reduction of molecular oxygen"/>
    <property type="evidence" value="ECO:0007669"/>
    <property type="project" value="InterPro"/>
</dbReference>
<dbReference type="Proteomes" id="UP000245207">
    <property type="component" value="Unassembled WGS sequence"/>
</dbReference>
<dbReference type="OrthoDB" id="2789670at2759"/>
<dbReference type="PRINTS" id="PR00463">
    <property type="entry name" value="EP450I"/>
</dbReference>
<dbReference type="PANTHER" id="PTHR47947">
    <property type="entry name" value="CYTOCHROME P450 82C3-RELATED"/>
    <property type="match status" value="1"/>
</dbReference>
<evidence type="ECO:0000256" key="6">
    <source>
        <dbReference type="PIRSR" id="PIRSR602401-1"/>
    </source>
</evidence>
<reference evidence="8 9" key="1">
    <citation type="journal article" date="2018" name="Mol. Plant">
        <title>The genome of Artemisia annua provides insight into the evolution of Asteraceae family and artemisinin biosynthesis.</title>
        <authorList>
            <person name="Shen Q."/>
            <person name="Zhang L."/>
            <person name="Liao Z."/>
            <person name="Wang S."/>
            <person name="Yan T."/>
            <person name="Shi P."/>
            <person name="Liu M."/>
            <person name="Fu X."/>
            <person name="Pan Q."/>
            <person name="Wang Y."/>
            <person name="Lv Z."/>
            <person name="Lu X."/>
            <person name="Zhang F."/>
            <person name="Jiang W."/>
            <person name="Ma Y."/>
            <person name="Chen M."/>
            <person name="Hao X."/>
            <person name="Li L."/>
            <person name="Tang Y."/>
            <person name="Lv G."/>
            <person name="Zhou Y."/>
            <person name="Sun X."/>
            <person name="Brodelius P.E."/>
            <person name="Rose J.K.C."/>
            <person name="Tang K."/>
        </authorList>
    </citation>
    <scope>NUCLEOTIDE SEQUENCE [LARGE SCALE GENOMIC DNA]</scope>
    <source>
        <strain evidence="9">cv. Huhao1</strain>
        <tissue evidence="8">Leaf</tissue>
    </source>
</reference>
<dbReference type="PROSITE" id="PS00086">
    <property type="entry name" value="CYTOCHROME_P450"/>
    <property type="match status" value="1"/>
</dbReference>
<organism evidence="8 9">
    <name type="scientific">Artemisia annua</name>
    <name type="common">Sweet wormwood</name>
    <dbReference type="NCBI Taxonomy" id="35608"/>
    <lineage>
        <taxon>Eukaryota</taxon>
        <taxon>Viridiplantae</taxon>
        <taxon>Streptophyta</taxon>
        <taxon>Embryophyta</taxon>
        <taxon>Tracheophyta</taxon>
        <taxon>Spermatophyta</taxon>
        <taxon>Magnoliopsida</taxon>
        <taxon>eudicotyledons</taxon>
        <taxon>Gunneridae</taxon>
        <taxon>Pentapetalae</taxon>
        <taxon>asterids</taxon>
        <taxon>campanulids</taxon>
        <taxon>Asterales</taxon>
        <taxon>Asteraceae</taxon>
        <taxon>Asteroideae</taxon>
        <taxon>Anthemideae</taxon>
        <taxon>Artemisiinae</taxon>
        <taxon>Artemisia</taxon>
    </lineage>
</organism>
<sequence length="222" mass="24786">MISGSLLMIITDIKYRSQVILAGGTDTSIMTMEWAMSLLLNNRNVLKKAQAEIDNHVGQDCLVAESDMLNLPYLGCIIRETMRMFLAGPMLPHESSKDCIVGGYHVPKGTMLLVNVWGIQNDPKIWEDPNTFRPERFEGLEGYRDGFKFMPFGFGRRSCPGEGMAMRMVGLALGSLIQCFERTSESEVDMNEKTDGISMPKAISLVAVCRPRPTMLKLLSQL</sequence>
<gene>
    <name evidence="8" type="ORF">CTI12_AA565480</name>
</gene>
<dbReference type="InterPro" id="IPR002401">
    <property type="entry name" value="Cyt_P450_E_grp-I"/>
</dbReference>
<dbReference type="AlphaFoldDB" id="A0A2U1KTR8"/>